<dbReference type="SUPFAM" id="SSF53335">
    <property type="entry name" value="S-adenosyl-L-methionine-dependent methyltransferases"/>
    <property type="match status" value="1"/>
</dbReference>
<dbReference type="Gene3D" id="1.10.10.10">
    <property type="entry name" value="Winged helix-like DNA-binding domain superfamily/Winged helix DNA-binding domain"/>
    <property type="match status" value="1"/>
</dbReference>
<dbReference type="InterPro" id="IPR036388">
    <property type="entry name" value="WH-like_DNA-bd_sf"/>
</dbReference>
<evidence type="ECO:0000313" key="10">
    <source>
        <dbReference type="Proteomes" id="UP000275267"/>
    </source>
</evidence>
<dbReference type="GO" id="GO:0046983">
    <property type="term" value="F:protein dimerization activity"/>
    <property type="evidence" value="ECO:0007669"/>
    <property type="project" value="InterPro"/>
</dbReference>
<evidence type="ECO:0000259" key="8">
    <source>
        <dbReference type="Pfam" id="PF08100"/>
    </source>
</evidence>
<dbReference type="Proteomes" id="UP000275267">
    <property type="component" value="Unassembled WGS sequence"/>
</dbReference>
<dbReference type="FunFam" id="1.10.10.10:FF:000292">
    <property type="entry name" value="O-methyltransferase ZRP4"/>
    <property type="match status" value="1"/>
</dbReference>
<dbReference type="PIRSF" id="PIRSF005739">
    <property type="entry name" value="O-mtase"/>
    <property type="match status" value="1"/>
</dbReference>
<evidence type="ECO:0000256" key="2">
    <source>
        <dbReference type="ARBA" id="ARBA00022603"/>
    </source>
</evidence>
<evidence type="ECO:0000259" key="7">
    <source>
        <dbReference type="Pfam" id="PF00891"/>
    </source>
</evidence>
<feature type="domain" description="O-methyltransferase dimerisation" evidence="8">
    <location>
        <begin position="19"/>
        <end position="109"/>
    </location>
</feature>
<organism evidence="9 10">
    <name type="scientific">Panicum miliaceum</name>
    <name type="common">Proso millet</name>
    <name type="synonym">Broomcorn millet</name>
    <dbReference type="NCBI Taxonomy" id="4540"/>
    <lineage>
        <taxon>Eukaryota</taxon>
        <taxon>Viridiplantae</taxon>
        <taxon>Streptophyta</taxon>
        <taxon>Embryophyta</taxon>
        <taxon>Tracheophyta</taxon>
        <taxon>Spermatophyta</taxon>
        <taxon>Magnoliopsida</taxon>
        <taxon>Liliopsida</taxon>
        <taxon>Poales</taxon>
        <taxon>Poaceae</taxon>
        <taxon>PACMAD clade</taxon>
        <taxon>Panicoideae</taxon>
        <taxon>Panicodae</taxon>
        <taxon>Paniceae</taxon>
        <taxon>Panicinae</taxon>
        <taxon>Panicum</taxon>
        <taxon>Panicum sect. Panicum</taxon>
    </lineage>
</organism>
<accession>A0A3L6R1F1</accession>
<sequence>MALTPSTGQALLAAHLELWHITLAFVKSMALNSALDLRIADAIQHHGGAATLDQIATKAAVHPSKFPCLRRLMRVLAATGVFGTQQAPPGGSSGEPLLYTLTPTSGLLVGSRNLAPITALMLHPAVVSYFSELGGWLRRELPDPCAFKLRNGHAFWELGGRDPAFNKLVNDAMVSDSEFLMGIAVEECGEVFRGVSSLIDVAGGLGAAAFAIAKAFPHVKCSVLDVARVVAEAPSDTGVQYVVGDMFESVPPATAILLKWVLHDWGDEECIKTLKNCREAIPPRDGGGKVIIIDIVVGTAQSSDMKHKEMHAVSDLFIMFASGIERDEQEWKKIFLEAGFSSYKITPALGVRSIIELATLAFVKSDPWRSSCRSALDVRIATAIQHHGGGATLDQKPPRLYAYMVQAFRD</sequence>
<dbReference type="Gene3D" id="3.40.50.150">
    <property type="entry name" value="Vaccinia Virus protein VP39"/>
    <property type="match status" value="1"/>
</dbReference>
<dbReference type="Pfam" id="PF00891">
    <property type="entry name" value="Methyltransf_2"/>
    <property type="match status" value="1"/>
</dbReference>
<keyword evidence="3" id="KW-0808">Transferase</keyword>
<dbReference type="Pfam" id="PF08100">
    <property type="entry name" value="Dimerisation"/>
    <property type="match status" value="1"/>
</dbReference>
<gene>
    <name evidence="9" type="ORF">C2845_PM08G03470</name>
</gene>
<dbReference type="PROSITE" id="PS51683">
    <property type="entry name" value="SAM_OMT_II"/>
    <property type="match status" value="1"/>
</dbReference>
<evidence type="ECO:0000256" key="4">
    <source>
        <dbReference type="ARBA" id="ARBA00022691"/>
    </source>
</evidence>
<dbReference type="GO" id="GO:0030187">
    <property type="term" value="P:melatonin biosynthetic process"/>
    <property type="evidence" value="ECO:0007669"/>
    <property type="project" value="UniProtKB-ARBA"/>
</dbReference>
<dbReference type="GO" id="GO:0032259">
    <property type="term" value="P:methylation"/>
    <property type="evidence" value="ECO:0007669"/>
    <property type="project" value="UniProtKB-KW"/>
</dbReference>
<evidence type="ECO:0000256" key="3">
    <source>
        <dbReference type="ARBA" id="ARBA00022679"/>
    </source>
</evidence>
<feature type="active site" description="Proton acceptor" evidence="6">
    <location>
        <position position="263"/>
    </location>
</feature>
<comment type="caution">
    <text evidence="9">The sequence shown here is derived from an EMBL/GenBank/DDBJ whole genome shotgun (WGS) entry which is preliminary data.</text>
</comment>
<reference evidence="10" key="1">
    <citation type="journal article" date="2019" name="Nat. Commun.">
        <title>The genome of broomcorn millet.</title>
        <authorList>
            <person name="Zou C."/>
            <person name="Miki D."/>
            <person name="Li D."/>
            <person name="Tang Q."/>
            <person name="Xiao L."/>
            <person name="Rajput S."/>
            <person name="Deng P."/>
            <person name="Jia W."/>
            <person name="Huang R."/>
            <person name="Zhang M."/>
            <person name="Sun Y."/>
            <person name="Hu J."/>
            <person name="Fu X."/>
            <person name="Schnable P.S."/>
            <person name="Li F."/>
            <person name="Zhang H."/>
            <person name="Feng B."/>
            <person name="Zhu X."/>
            <person name="Liu R."/>
            <person name="Schnable J.C."/>
            <person name="Zhu J.-K."/>
            <person name="Zhang H."/>
        </authorList>
    </citation>
    <scope>NUCLEOTIDE SEQUENCE [LARGE SCALE GENOMIC DNA]</scope>
</reference>
<dbReference type="GO" id="GO:0017096">
    <property type="term" value="F:acetylserotonin O-methyltransferase activity"/>
    <property type="evidence" value="ECO:0007669"/>
    <property type="project" value="UniProtKB-ARBA"/>
</dbReference>
<evidence type="ECO:0000313" key="9">
    <source>
        <dbReference type="EMBL" id="RLM93010.1"/>
    </source>
</evidence>
<comment type="subunit">
    <text evidence="1">Homodimer.</text>
</comment>
<dbReference type="SUPFAM" id="SSF46785">
    <property type="entry name" value="Winged helix' DNA-binding domain"/>
    <property type="match status" value="1"/>
</dbReference>
<dbReference type="AlphaFoldDB" id="A0A3L6R1F1"/>
<comment type="similarity">
    <text evidence="5">Belongs to the class I-like SAM-binding methyltransferase superfamily. Cation-independent O-methyltransferase family.</text>
</comment>
<dbReference type="InterPro" id="IPR012967">
    <property type="entry name" value="COMT_dimerisation"/>
</dbReference>
<proteinExistence type="inferred from homology"/>
<dbReference type="EMBL" id="PQIB02000010">
    <property type="protein sequence ID" value="RLM93010.1"/>
    <property type="molecule type" value="Genomic_DNA"/>
</dbReference>
<name>A0A3L6R1F1_PANMI</name>
<dbReference type="InterPro" id="IPR029063">
    <property type="entry name" value="SAM-dependent_MTases_sf"/>
</dbReference>
<dbReference type="OrthoDB" id="2410195at2759"/>
<evidence type="ECO:0000256" key="5">
    <source>
        <dbReference type="ARBA" id="ARBA00038277"/>
    </source>
</evidence>
<keyword evidence="4" id="KW-0949">S-adenosyl-L-methionine</keyword>
<protein>
    <submittedName>
        <fullName evidence="9">O-methyltransferase ZRP4-like isoform X1</fullName>
    </submittedName>
</protein>
<dbReference type="PANTHER" id="PTHR11746">
    <property type="entry name" value="O-METHYLTRANSFERASE"/>
    <property type="match status" value="1"/>
</dbReference>
<dbReference type="InterPro" id="IPR036390">
    <property type="entry name" value="WH_DNA-bd_sf"/>
</dbReference>
<evidence type="ECO:0000256" key="1">
    <source>
        <dbReference type="ARBA" id="ARBA00011738"/>
    </source>
</evidence>
<dbReference type="InterPro" id="IPR016461">
    <property type="entry name" value="COMT-like"/>
</dbReference>
<evidence type="ECO:0000256" key="6">
    <source>
        <dbReference type="PIRSR" id="PIRSR005739-1"/>
    </source>
</evidence>
<feature type="domain" description="O-methyltransferase C-terminal" evidence="7">
    <location>
        <begin position="130"/>
        <end position="341"/>
    </location>
</feature>
<dbReference type="FunFam" id="3.40.50.150:FF:000057">
    <property type="entry name" value="O-methyltransferase ZRP4"/>
    <property type="match status" value="1"/>
</dbReference>
<keyword evidence="10" id="KW-1185">Reference proteome</keyword>
<keyword evidence="2" id="KW-0489">Methyltransferase</keyword>
<dbReference type="STRING" id="4540.A0A3L6R1F1"/>
<dbReference type="InterPro" id="IPR001077">
    <property type="entry name" value="COMT_C"/>
</dbReference>